<name>A0ACB8UFC6_9APHY</name>
<evidence type="ECO:0000313" key="2">
    <source>
        <dbReference type="Proteomes" id="UP001055072"/>
    </source>
</evidence>
<gene>
    <name evidence="1" type="ORF">BDY19DRAFT_922042</name>
</gene>
<dbReference type="Proteomes" id="UP001055072">
    <property type="component" value="Unassembled WGS sequence"/>
</dbReference>
<comment type="caution">
    <text evidence="1">The sequence shown here is derived from an EMBL/GenBank/DDBJ whole genome shotgun (WGS) entry which is preliminary data.</text>
</comment>
<dbReference type="EMBL" id="MU274902">
    <property type="protein sequence ID" value="KAI0093112.1"/>
    <property type="molecule type" value="Genomic_DNA"/>
</dbReference>
<evidence type="ECO:0000313" key="1">
    <source>
        <dbReference type="EMBL" id="KAI0093112.1"/>
    </source>
</evidence>
<keyword evidence="2" id="KW-1185">Reference proteome</keyword>
<protein>
    <submittedName>
        <fullName evidence="1">Uncharacterized protein</fullName>
    </submittedName>
</protein>
<proteinExistence type="predicted"/>
<reference evidence="1" key="1">
    <citation type="journal article" date="2021" name="Environ. Microbiol.">
        <title>Gene family expansions and transcriptome signatures uncover fungal adaptations to wood decay.</title>
        <authorList>
            <person name="Hage H."/>
            <person name="Miyauchi S."/>
            <person name="Viragh M."/>
            <person name="Drula E."/>
            <person name="Min B."/>
            <person name="Chaduli D."/>
            <person name="Navarro D."/>
            <person name="Favel A."/>
            <person name="Norest M."/>
            <person name="Lesage-Meessen L."/>
            <person name="Balint B."/>
            <person name="Merenyi Z."/>
            <person name="de Eugenio L."/>
            <person name="Morin E."/>
            <person name="Martinez A.T."/>
            <person name="Baldrian P."/>
            <person name="Stursova M."/>
            <person name="Martinez M.J."/>
            <person name="Novotny C."/>
            <person name="Magnuson J.K."/>
            <person name="Spatafora J.W."/>
            <person name="Maurice S."/>
            <person name="Pangilinan J."/>
            <person name="Andreopoulos W."/>
            <person name="LaButti K."/>
            <person name="Hundley H."/>
            <person name="Na H."/>
            <person name="Kuo A."/>
            <person name="Barry K."/>
            <person name="Lipzen A."/>
            <person name="Henrissat B."/>
            <person name="Riley R."/>
            <person name="Ahrendt S."/>
            <person name="Nagy L.G."/>
            <person name="Grigoriev I.V."/>
            <person name="Martin F."/>
            <person name="Rosso M.N."/>
        </authorList>
    </citation>
    <scope>NUCLEOTIDE SEQUENCE</scope>
    <source>
        <strain evidence="1">CBS 384.51</strain>
    </source>
</reference>
<accession>A0ACB8UFC6</accession>
<organism evidence="1 2">
    <name type="scientific">Irpex rosettiformis</name>
    <dbReference type="NCBI Taxonomy" id="378272"/>
    <lineage>
        <taxon>Eukaryota</taxon>
        <taxon>Fungi</taxon>
        <taxon>Dikarya</taxon>
        <taxon>Basidiomycota</taxon>
        <taxon>Agaricomycotina</taxon>
        <taxon>Agaricomycetes</taxon>
        <taxon>Polyporales</taxon>
        <taxon>Irpicaceae</taxon>
        <taxon>Irpex</taxon>
    </lineage>
</organism>
<sequence>MSTSSTTACSRSSTPATPEATDNLDPAITQEVVNAWCHSLSQDAFFVHDEPFGNDKEQIPPLDLGDLIQDDAYDDTPSSENLSSGFIKQSSPSTFAICVPTAGAYHQRPILDTAKSILSSSQFRRDLPTAAMQSVVYPSKDACTNLPIMFPSIPEGGTKSRVETQVRLTVDLAHASTSADPLKYDRVGSWKWLRLPKGTSTKRRTRKEGKIDAAPEETLFLTTDISCASPPHAKVTCCTSCQAREAKRIERKIAARIRPARSDDESNEEPASIPGRGKHEDDSKLIQFNCPEVLDFSMGTVILPLRITCYCRHHREKTGFNVHFTMYDHSGRVVGSGVTKPIMITDDHKSTGVGKSSTNPTAIDLPPEVEWASGNGERQETPNKRKGRLDAGGERMKKRTKPYDGRRSGKVCRKDSDGSLHSGALSSFATTRASTPALSNGSSPRQMLSTEPTTPDASDEVAAEAIANLLSSLDSSQATASSLFEDVVMPDAQHSFSPNDLSAEALAPVTFIPSELSTVLPASGAPSSPVAIPSPNMSVAPPVPFLFNPDPHPSINVIPIPKIHRLIPAHGPTYGGIEITVLGANFHPNTQLTCVFGDARASSTHRWSDNTLVCLLPPSATAGVVPVWFDGIAKEEDGSPPTLFVYQDDTDRALMELALQVVGLKMTGRIEDAREVAMRIVNTTGPDSINSATSEAASGAMQLAAALNFSADVRRVLLSGAGKGPELEKLVLDFLTILDTPLAVPTRPVASAISHTNNSGQTLLHLATFLGFTGVVEFLIEHDIDMDARDRNGFTALHFAALGKSAPCAQLLIEGGAALDIVNALGQTPAEIAPAGLFDDLFVENPITDDDDQSIGNSDGQEEEATWGDIDEVESDEERCVSSKAIRRHRSDRKLKEKPTVADTVTPIDVKPPLEPLTSAQKAKEASLVDEKQLAASIMEMVQRTFAQLQHPQMPNLPLQFPGMPAWGALPQMPAVFPVYVPMIPAFWSQDRRGDQGPATGEATNSNRNQQWLGIPSAQEWKAVWDKWVQATRPGEDAPPAYTPRETESVDIKADKSEASSSQASTPPSTTAAKRVTFGPVNEPLSETEVKSFGYRPAKKQARKHQQVKHDRMLVLFWIPILLIGLIWALLHSMRVGFHAVKAILNIPAALHA</sequence>